<dbReference type="InterPro" id="IPR046748">
    <property type="entry name" value="HipA_2"/>
</dbReference>
<name>A0ABS4I7S0_9BACL</name>
<dbReference type="Gene3D" id="1.10.1070.20">
    <property type="match status" value="1"/>
</dbReference>
<protein>
    <recommendedName>
        <fullName evidence="1">HipA-like kinase domain-containing protein</fullName>
    </recommendedName>
</protein>
<feature type="domain" description="HipA-like kinase" evidence="1">
    <location>
        <begin position="13"/>
        <end position="231"/>
    </location>
</feature>
<comment type="caution">
    <text evidence="2">The sequence shown here is derived from an EMBL/GenBank/DDBJ whole genome shotgun (WGS) entry which is preliminary data.</text>
</comment>
<dbReference type="Proteomes" id="UP001519344">
    <property type="component" value="Unassembled WGS sequence"/>
</dbReference>
<evidence type="ECO:0000313" key="2">
    <source>
        <dbReference type="EMBL" id="MBP1966957.1"/>
    </source>
</evidence>
<keyword evidence="3" id="KW-1185">Reference proteome</keyword>
<proteinExistence type="predicted"/>
<dbReference type="RefSeq" id="WP_167068027.1">
    <property type="nucleotide sequence ID" value="NZ_JAAOZR010000094.1"/>
</dbReference>
<gene>
    <name evidence="2" type="ORF">J2Z65_006218</name>
</gene>
<evidence type="ECO:0000259" key="1">
    <source>
        <dbReference type="Pfam" id="PF20613"/>
    </source>
</evidence>
<accession>A0ABS4I7S0</accession>
<dbReference type="EMBL" id="JAGGKV010000027">
    <property type="protein sequence ID" value="MBP1966957.1"/>
    <property type="molecule type" value="Genomic_DNA"/>
</dbReference>
<evidence type="ECO:0000313" key="3">
    <source>
        <dbReference type="Proteomes" id="UP001519344"/>
    </source>
</evidence>
<dbReference type="Pfam" id="PF20613">
    <property type="entry name" value="HipA_2"/>
    <property type="match status" value="1"/>
</dbReference>
<reference evidence="2 3" key="1">
    <citation type="submission" date="2021-03" db="EMBL/GenBank/DDBJ databases">
        <title>Genomic Encyclopedia of Type Strains, Phase IV (KMG-IV): sequencing the most valuable type-strain genomes for metagenomic binning, comparative biology and taxonomic classification.</title>
        <authorList>
            <person name="Goeker M."/>
        </authorList>
    </citation>
    <scope>NUCLEOTIDE SEQUENCE [LARGE SCALE GENOMIC DNA]</scope>
    <source>
        <strain evidence="2 3">DSM 24950</strain>
    </source>
</reference>
<organism evidence="2 3">
    <name type="scientific">Paenibacillus aceris</name>
    <dbReference type="NCBI Taxonomy" id="869555"/>
    <lineage>
        <taxon>Bacteria</taxon>
        <taxon>Bacillati</taxon>
        <taxon>Bacillota</taxon>
        <taxon>Bacilli</taxon>
        <taxon>Bacillales</taxon>
        <taxon>Paenibacillaceae</taxon>
        <taxon>Paenibacillus</taxon>
    </lineage>
</organism>
<sequence length="260" mass="29725">MKPNLFPVQHLGPMPFGYSKPQLIAFNDGMKYVVKFKNNPTGTRVLVNEYVAARLAQLLGVPIAPFYIVPISDSFIRESSFHSKYHFQAGQQFASLYIENCSLLISDFIRREGPRIMNREALAGMLVFDLWLSNTDRKEKNVLLQDCGEDAFKLYLIDHGRCFANSNWTPDTLQNVRMNLELSVHKWGFSLLKGREELIPHMEKAASVSDTVIYNILDSIPEDWEVSALDREALYAYLLKAQRELPTIVEEFIKKTGSAE</sequence>